<protein>
    <submittedName>
        <fullName evidence="2">Uncharacterized protein</fullName>
    </submittedName>
</protein>
<name>A0AAE0B9V5_9CHLO</name>
<reference evidence="2 3" key="1">
    <citation type="journal article" date="2015" name="Genome Biol. Evol.">
        <title>Comparative Genomics of a Bacterivorous Green Alga Reveals Evolutionary Causalities and Consequences of Phago-Mixotrophic Mode of Nutrition.</title>
        <authorList>
            <person name="Burns J.A."/>
            <person name="Paasch A."/>
            <person name="Narechania A."/>
            <person name="Kim E."/>
        </authorList>
    </citation>
    <scope>NUCLEOTIDE SEQUENCE [LARGE SCALE GENOMIC DNA]</scope>
    <source>
        <strain evidence="2 3">PLY_AMNH</strain>
    </source>
</reference>
<sequence length="513" mass="56724">MAFNKPVNVPTVKYQMALTFEGFLGTRRRSTNVQKTLLAVLSLSIALGDITEDEHQENAGMHPSELRGALSSWPTQRAAAGASEVLDEEVELSDPQNDLVPQRAEALAADPPLSDRQPSVTPLGRWLKVLSDLFASFTRGKIQSHTTSEMPRYSNTEDTWLASDFKAPDAPPAPSQPELPRPAPVETVTPDDSFNSTTPSTRLRIAPAPSPAPPPPADSTKPQKFCEAGIPRPPPSKSGSKKLSKPKRFCTPALDPSALNQQYVRPYFNRHRGQTGILMGTGPSLEKFHYVTKDPADRRVVIFGTNGAIHWRRKVDYLFVHHGFGEDPNVKRQLMQYHPRKQKFFGHFPCCPKAGFSAADVMLSPNTSQFQVQSFICDRQPFPLVADVGRYPFGGSCSVIFSALQFALYTGIHNLFIVGCDTSENGYTKSGNLEHKNRNLSGVGKILKMWKEAVAWMKKAYPHVNIHVVNALGLKGLGLKEVSHVVWTRDHIQKAKSVAAAMRHKTNRTSMVQ</sequence>
<keyword evidence="3" id="KW-1185">Reference proteome</keyword>
<evidence type="ECO:0000313" key="2">
    <source>
        <dbReference type="EMBL" id="KAK3232706.1"/>
    </source>
</evidence>
<dbReference type="EMBL" id="LGRX02035924">
    <property type="protein sequence ID" value="KAK3232706.1"/>
    <property type="molecule type" value="Genomic_DNA"/>
</dbReference>
<dbReference type="Proteomes" id="UP001190700">
    <property type="component" value="Unassembled WGS sequence"/>
</dbReference>
<feature type="compositionally biased region" description="Pro residues" evidence="1">
    <location>
        <begin position="169"/>
        <end position="183"/>
    </location>
</feature>
<feature type="compositionally biased region" description="Polar residues" evidence="1">
    <location>
        <begin position="190"/>
        <end position="201"/>
    </location>
</feature>
<feature type="region of interest" description="Disordered" evidence="1">
    <location>
        <begin position="163"/>
        <end position="252"/>
    </location>
</feature>
<organism evidence="2 3">
    <name type="scientific">Cymbomonas tetramitiformis</name>
    <dbReference type="NCBI Taxonomy" id="36881"/>
    <lineage>
        <taxon>Eukaryota</taxon>
        <taxon>Viridiplantae</taxon>
        <taxon>Chlorophyta</taxon>
        <taxon>Pyramimonadophyceae</taxon>
        <taxon>Pyramimonadales</taxon>
        <taxon>Pyramimonadaceae</taxon>
        <taxon>Cymbomonas</taxon>
    </lineage>
</organism>
<proteinExistence type="predicted"/>
<feature type="region of interest" description="Disordered" evidence="1">
    <location>
        <begin position="67"/>
        <end position="97"/>
    </location>
</feature>
<dbReference type="AlphaFoldDB" id="A0AAE0B9V5"/>
<gene>
    <name evidence="2" type="ORF">CYMTET_56947</name>
</gene>
<evidence type="ECO:0000256" key="1">
    <source>
        <dbReference type="SAM" id="MobiDB-lite"/>
    </source>
</evidence>
<feature type="compositionally biased region" description="Basic residues" evidence="1">
    <location>
        <begin position="239"/>
        <end position="248"/>
    </location>
</feature>
<evidence type="ECO:0000313" key="3">
    <source>
        <dbReference type="Proteomes" id="UP001190700"/>
    </source>
</evidence>
<comment type="caution">
    <text evidence="2">The sequence shown here is derived from an EMBL/GenBank/DDBJ whole genome shotgun (WGS) entry which is preliminary data.</text>
</comment>
<accession>A0AAE0B9V5</accession>
<feature type="compositionally biased region" description="Pro residues" evidence="1">
    <location>
        <begin position="208"/>
        <end position="217"/>
    </location>
</feature>